<sequence>MAVNPAIFDEIVSRFGTNCAKWDGMAETMGKDMLALSVADMDLRTPQAVIDKMAEMAQHGIYGYTDPFAPYYQAVQRWVDSAYGWSVPEEWIVFCPRIVQAVSLVVQQFTEKGDRILIHTPAYQPIAKTVTLNERLLVESPLLREQGKYVIDFEDMEQRMREGVKLVLLCSPHNPIGRVWTREELERIAELCCRYDALIVSDDIHADFIHEGHEHTIIAKLSEEVAQRSIICTSPGKTFNLASLEIANIIIPNERLRDHFKMSLQQAGIHNPTFFAIPALEVAYTECDDWLISVRGYIDDNIAFARSFFAEHFPELIIDKPEGTYLLWVDCTALSAKEEEMKRWLEQEARVNVSWGTSFGPGGEGFIRLNVATPRALLAEALNRMKRTYPLRKV</sequence>
<dbReference type="SUPFAM" id="SSF53383">
    <property type="entry name" value="PLP-dependent transferases"/>
    <property type="match status" value="1"/>
</dbReference>
<keyword evidence="4" id="KW-0456">Lyase</keyword>
<reference evidence="7 8" key="1">
    <citation type="submission" date="2021-11" db="EMBL/GenBank/DDBJ databases">
        <title>Draft genome sequence of Paenibacillus profundus YoMME, a new Gram-positive bacteria with exoelectrogenic properties.</title>
        <authorList>
            <person name="Hubenova Y."/>
            <person name="Hubenova E."/>
            <person name="Manasiev Y."/>
            <person name="Peykov S."/>
            <person name="Mitov M."/>
        </authorList>
    </citation>
    <scope>NUCLEOTIDE SEQUENCE [LARGE SCALE GENOMIC DNA]</scope>
    <source>
        <strain evidence="7 8">YoMME</strain>
    </source>
</reference>
<dbReference type="PANTHER" id="PTHR43525:SF1">
    <property type="entry name" value="PROTEIN MALY"/>
    <property type="match status" value="1"/>
</dbReference>
<evidence type="ECO:0000313" key="7">
    <source>
        <dbReference type="EMBL" id="MCE5169027.1"/>
    </source>
</evidence>
<dbReference type="RefSeq" id="WP_233696126.1">
    <property type="nucleotide sequence ID" value="NZ_JAJNBZ010000003.1"/>
</dbReference>
<dbReference type="Pfam" id="PF00155">
    <property type="entry name" value="Aminotran_1_2"/>
    <property type="match status" value="1"/>
</dbReference>
<feature type="domain" description="Aminotransferase class I/classII large" evidence="6">
    <location>
        <begin position="31"/>
        <end position="384"/>
    </location>
</feature>
<evidence type="ECO:0000256" key="4">
    <source>
        <dbReference type="ARBA" id="ARBA00023239"/>
    </source>
</evidence>
<comment type="cofactor">
    <cofactor evidence="1">
        <name>pyridoxal 5'-phosphate</name>
        <dbReference type="ChEBI" id="CHEBI:597326"/>
    </cofactor>
</comment>
<dbReference type="InterPro" id="IPR004839">
    <property type="entry name" value="Aminotransferase_I/II_large"/>
</dbReference>
<dbReference type="InterPro" id="IPR015421">
    <property type="entry name" value="PyrdxlP-dep_Trfase_major"/>
</dbReference>
<dbReference type="GO" id="GO:0008483">
    <property type="term" value="F:transaminase activity"/>
    <property type="evidence" value="ECO:0007669"/>
    <property type="project" value="UniProtKB-KW"/>
</dbReference>
<dbReference type="Gene3D" id="3.90.1150.10">
    <property type="entry name" value="Aspartate Aminotransferase, domain 1"/>
    <property type="match status" value="1"/>
</dbReference>
<dbReference type="InterPro" id="IPR015424">
    <property type="entry name" value="PyrdxlP-dep_Trfase"/>
</dbReference>
<dbReference type="Gene3D" id="3.40.640.10">
    <property type="entry name" value="Type I PLP-dependent aspartate aminotransferase-like (Major domain)"/>
    <property type="match status" value="1"/>
</dbReference>
<dbReference type="InterPro" id="IPR015422">
    <property type="entry name" value="PyrdxlP-dep_Trfase_small"/>
</dbReference>
<protein>
    <recommendedName>
        <fullName evidence="2">cysteine-S-conjugate beta-lyase</fullName>
        <ecNumber evidence="2">4.4.1.13</ecNumber>
    </recommendedName>
</protein>
<dbReference type="EMBL" id="JAJNBZ010000003">
    <property type="protein sequence ID" value="MCE5169027.1"/>
    <property type="molecule type" value="Genomic_DNA"/>
</dbReference>
<proteinExistence type="inferred from homology"/>
<keyword evidence="8" id="KW-1185">Reference proteome</keyword>
<keyword evidence="3" id="KW-0663">Pyridoxal phosphate</keyword>
<evidence type="ECO:0000256" key="5">
    <source>
        <dbReference type="ARBA" id="ARBA00037974"/>
    </source>
</evidence>
<evidence type="ECO:0000256" key="1">
    <source>
        <dbReference type="ARBA" id="ARBA00001933"/>
    </source>
</evidence>
<gene>
    <name evidence="7" type="ORF">LQV63_06850</name>
</gene>
<keyword evidence="7" id="KW-0808">Transferase</keyword>
<dbReference type="NCBIfam" id="TIGR04350">
    <property type="entry name" value="C_S_lyase_PatB"/>
    <property type="match status" value="1"/>
</dbReference>
<dbReference type="EC" id="4.4.1.13" evidence="2"/>
<dbReference type="CDD" id="cd00609">
    <property type="entry name" value="AAT_like"/>
    <property type="match status" value="1"/>
</dbReference>
<accession>A0ABS8YG02</accession>
<comment type="similarity">
    <text evidence="5">Belongs to the class-II pyridoxal-phosphate-dependent aminotransferase family. MalY/PatB cystathionine beta-lyase subfamily.</text>
</comment>
<dbReference type="InterPro" id="IPR027619">
    <property type="entry name" value="C-S_lyase_PatB-like"/>
</dbReference>
<keyword evidence="7" id="KW-0032">Aminotransferase</keyword>
<comment type="caution">
    <text evidence="7">The sequence shown here is derived from an EMBL/GenBank/DDBJ whole genome shotgun (WGS) entry which is preliminary data.</text>
</comment>
<evidence type="ECO:0000313" key="8">
    <source>
        <dbReference type="Proteomes" id="UP001199916"/>
    </source>
</evidence>
<dbReference type="PANTHER" id="PTHR43525">
    <property type="entry name" value="PROTEIN MALY"/>
    <property type="match status" value="1"/>
</dbReference>
<evidence type="ECO:0000256" key="3">
    <source>
        <dbReference type="ARBA" id="ARBA00022898"/>
    </source>
</evidence>
<dbReference type="Proteomes" id="UP001199916">
    <property type="component" value="Unassembled WGS sequence"/>
</dbReference>
<evidence type="ECO:0000259" key="6">
    <source>
        <dbReference type="Pfam" id="PF00155"/>
    </source>
</evidence>
<dbReference type="InterPro" id="IPR051798">
    <property type="entry name" value="Class-II_PLP-Dep_Aminotrans"/>
</dbReference>
<organism evidence="7 8">
    <name type="scientific">Paenibacillus profundus</name>
    <dbReference type="NCBI Taxonomy" id="1173085"/>
    <lineage>
        <taxon>Bacteria</taxon>
        <taxon>Bacillati</taxon>
        <taxon>Bacillota</taxon>
        <taxon>Bacilli</taxon>
        <taxon>Bacillales</taxon>
        <taxon>Paenibacillaceae</taxon>
        <taxon>Paenibacillus</taxon>
    </lineage>
</organism>
<name>A0ABS8YG02_9BACL</name>
<evidence type="ECO:0000256" key="2">
    <source>
        <dbReference type="ARBA" id="ARBA00012224"/>
    </source>
</evidence>